<name>A0A9J5Y012_SOLCO</name>
<sequence>MLPGTFFKDSNLSILLEEFLYETWYDRVERGRKMMTRMSISRKTMEWLAFASRSIGDRKLKMRWKYRDRPWSSFAQGITTNRRYVSILKLQATKITRFINVKAQKALKMMHEKPRRVFHIRSCRK</sequence>
<protein>
    <submittedName>
        <fullName evidence="1">Uncharacterized protein</fullName>
    </submittedName>
</protein>
<evidence type="ECO:0000313" key="2">
    <source>
        <dbReference type="Proteomes" id="UP000824120"/>
    </source>
</evidence>
<dbReference type="AlphaFoldDB" id="A0A9J5Y012"/>
<reference evidence="1 2" key="1">
    <citation type="submission" date="2020-09" db="EMBL/GenBank/DDBJ databases">
        <title>De no assembly of potato wild relative species, Solanum commersonii.</title>
        <authorList>
            <person name="Cho K."/>
        </authorList>
    </citation>
    <scope>NUCLEOTIDE SEQUENCE [LARGE SCALE GENOMIC DNA]</scope>
    <source>
        <strain evidence="1">LZ3.2</strain>
        <tissue evidence="1">Leaf</tissue>
    </source>
</reference>
<dbReference type="EMBL" id="JACXVP010000008">
    <property type="protein sequence ID" value="KAG5593191.1"/>
    <property type="molecule type" value="Genomic_DNA"/>
</dbReference>
<evidence type="ECO:0000313" key="1">
    <source>
        <dbReference type="EMBL" id="KAG5593191.1"/>
    </source>
</evidence>
<proteinExistence type="predicted"/>
<comment type="caution">
    <text evidence="1">The sequence shown here is derived from an EMBL/GenBank/DDBJ whole genome shotgun (WGS) entry which is preliminary data.</text>
</comment>
<dbReference type="Proteomes" id="UP000824120">
    <property type="component" value="Chromosome 8"/>
</dbReference>
<gene>
    <name evidence="1" type="ORF">H5410_043705</name>
</gene>
<keyword evidence="2" id="KW-1185">Reference proteome</keyword>
<accession>A0A9J5Y012</accession>
<organism evidence="1 2">
    <name type="scientific">Solanum commersonii</name>
    <name type="common">Commerson's wild potato</name>
    <name type="synonym">Commerson's nightshade</name>
    <dbReference type="NCBI Taxonomy" id="4109"/>
    <lineage>
        <taxon>Eukaryota</taxon>
        <taxon>Viridiplantae</taxon>
        <taxon>Streptophyta</taxon>
        <taxon>Embryophyta</taxon>
        <taxon>Tracheophyta</taxon>
        <taxon>Spermatophyta</taxon>
        <taxon>Magnoliopsida</taxon>
        <taxon>eudicotyledons</taxon>
        <taxon>Gunneridae</taxon>
        <taxon>Pentapetalae</taxon>
        <taxon>asterids</taxon>
        <taxon>lamiids</taxon>
        <taxon>Solanales</taxon>
        <taxon>Solanaceae</taxon>
        <taxon>Solanoideae</taxon>
        <taxon>Solaneae</taxon>
        <taxon>Solanum</taxon>
    </lineage>
</organism>